<comment type="subcellular location">
    <subcellularLocation>
        <location evidence="1">Cell membrane</location>
        <topology evidence="1">Multi-pass membrane protein</topology>
    </subcellularLocation>
</comment>
<evidence type="ECO:0000259" key="9">
    <source>
        <dbReference type="PROSITE" id="PS50850"/>
    </source>
</evidence>
<dbReference type="InterPro" id="IPR011701">
    <property type="entry name" value="MFS"/>
</dbReference>
<evidence type="ECO:0000256" key="6">
    <source>
        <dbReference type="ARBA" id="ARBA00022989"/>
    </source>
</evidence>
<evidence type="ECO:0000256" key="3">
    <source>
        <dbReference type="ARBA" id="ARBA00022448"/>
    </source>
</evidence>
<dbReference type="Proteomes" id="UP000000343">
    <property type="component" value="Chromosome"/>
</dbReference>
<dbReference type="PANTHER" id="PTHR43271">
    <property type="entry name" value="BLL2771 PROTEIN"/>
    <property type="match status" value="1"/>
</dbReference>
<name>E8WYT6_GRATM</name>
<evidence type="ECO:0000256" key="2">
    <source>
        <dbReference type="ARBA" id="ARBA00008335"/>
    </source>
</evidence>
<keyword evidence="3" id="KW-0813">Transport</keyword>
<feature type="transmembrane region" description="Helical" evidence="8">
    <location>
        <begin position="90"/>
        <end position="108"/>
    </location>
</feature>
<proteinExistence type="inferred from homology"/>
<feature type="transmembrane region" description="Helical" evidence="8">
    <location>
        <begin position="57"/>
        <end position="78"/>
    </location>
</feature>
<reference evidence="11" key="1">
    <citation type="submission" date="2011-01" db="EMBL/GenBank/DDBJ databases">
        <title>Complete sequence of chromosome of Acidobacterium sp. MP5ACTX9.</title>
        <authorList>
            <consortium name="US DOE Joint Genome Institute"/>
            <person name="Lucas S."/>
            <person name="Copeland A."/>
            <person name="Lapidus A."/>
            <person name="Cheng J.-F."/>
            <person name="Goodwin L."/>
            <person name="Pitluck S."/>
            <person name="Teshima H."/>
            <person name="Detter J.C."/>
            <person name="Han C."/>
            <person name="Tapia R."/>
            <person name="Land M."/>
            <person name="Hauser L."/>
            <person name="Kyrpides N."/>
            <person name="Ivanova N."/>
            <person name="Ovchinnikova G."/>
            <person name="Pagani I."/>
            <person name="Rawat S.R."/>
            <person name="Mannisto M."/>
            <person name="Haggblom M.M."/>
            <person name="Woyke T."/>
        </authorList>
    </citation>
    <scope>NUCLEOTIDE SEQUENCE [LARGE SCALE GENOMIC DNA]</scope>
    <source>
        <strain evidence="11">MP5ACTX9</strain>
    </source>
</reference>
<organism evidence="11">
    <name type="scientific">Granulicella tundricola (strain ATCC BAA-1859 / DSM 23138 / MP5ACTX9)</name>
    <dbReference type="NCBI Taxonomy" id="1198114"/>
    <lineage>
        <taxon>Bacteria</taxon>
        <taxon>Pseudomonadati</taxon>
        <taxon>Acidobacteriota</taxon>
        <taxon>Terriglobia</taxon>
        <taxon>Terriglobales</taxon>
        <taxon>Acidobacteriaceae</taxon>
        <taxon>Granulicella</taxon>
    </lineage>
</organism>
<dbReference type="GO" id="GO:0022857">
    <property type="term" value="F:transmembrane transporter activity"/>
    <property type="evidence" value="ECO:0007669"/>
    <property type="project" value="InterPro"/>
</dbReference>
<keyword evidence="7 8" id="KW-0472">Membrane</keyword>
<dbReference type="InterPro" id="IPR020846">
    <property type="entry name" value="MFS_dom"/>
</dbReference>
<dbReference type="OrthoDB" id="9781156at2"/>
<dbReference type="eggNOG" id="COG2814">
    <property type="taxonomic scope" value="Bacteria"/>
</dbReference>
<feature type="transmembrane region" description="Helical" evidence="8">
    <location>
        <begin position="148"/>
        <end position="166"/>
    </location>
</feature>
<accession>E8WYT6</accession>
<feature type="transmembrane region" description="Helical" evidence="8">
    <location>
        <begin position="225"/>
        <end position="250"/>
    </location>
</feature>
<keyword evidence="11" id="KW-1185">Reference proteome</keyword>
<dbReference type="CDD" id="cd17324">
    <property type="entry name" value="MFS_NepI_like"/>
    <property type="match status" value="1"/>
</dbReference>
<dbReference type="GO" id="GO:0005886">
    <property type="term" value="C:plasma membrane"/>
    <property type="evidence" value="ECO:0007669"/>
    <property type="project" value="UniProtKB-SubCell"/>
</dbReference>
<feature type="domain" description="Major facilitator superfamily (MFS) profile" evidence="9">
    <location>
        <begin position="23"/>
        <end position="402"/>
    </location>
</feature>
<evidence type="ECO:0000313" key="10">
    <source>
        <dbReference type="EMBL" id="ADW68772.1"/>
    </source>
</evidence>
<feature type="transmembrane region" description="Helical" evidence="8">
    <location>
        <begin position="348"/>
        <end position="369"/>
    </location>
</feature>
<dbReference type="EMBL" id="CP002480">
    <property type="protein sequence ID" value="ADW68772.1"/>
    <property type="molecule type" value="Genomic_DNA"/>
</dbReference>
<dbReference type="KEGG" id="acm:AciX9_1724"/>
<evidence type="ECO:0000256" key="4">
    <source>
        <dbReference type="ARBA" id="ARBA00022475"/>
    </source>
</evidence>
<evidence type="ECO:0000313" key="11">
    <source>
        <dbReference type="Proteomes" id="UP000000343"/>
    </source>
</evidence>
<evidence type="ECO:0000256" key="7">
    <source>
        <dbReference type="ARBA" id="ARBA00023136"/>
    </source>
</evidence>
<dbReference type="Pfam" id="PF07690">
    <property type="entry name" value="MFS_1"/>
    <property type="match status" value="1"/>
</dbReference>
<dbReference type="InterPro" id="IPR036259">
    <property type="entry name" value="MFS_trans_sf"/>
</dbReference>
<protein>
    <submittedName>
        <fullName evidence="10">Major facilitator superfamily MFS_1</fullName>
    </submittedName>
</protein>
<evidence type="ECO:0000256" key="5">
    <source>
        <dbReference type="ARBA" id="ARBA00022692"/>
    </source>
</evidence>
<gene>
    <name evidence="10" type="ordered locus">AciX9_1724</name>
</gene>
<comment type="similarity">
    <text evidence="2">Belongs to the major facilitator superfamily.</text>
</comment>
<evidence type="ECO:0000256" key="8">
    <source>
        <dbReference type="SAM" id="Phobius"/>
    </source>
</evidence>
<feature type="transmembrane region" description="Helical" evidence="8">
    <location>
        <begin position="290"/>
        <end position="308"/>
    </location>
</feature>
<feature type="transmembrane region" description="Helical" evidence="8">
    <location>
        <begin position="21"/>
        <end position="45"/>
    </location>
</feature>
<dbReference type="SUPFAM" id="SSF103473">
    <property type="entry name" value="MFS general substrate transporter"/>
    <property type="match status" value="1"/>
</dbReference>
<feature type="transmembrane region" description="Helical" evidence="8">
    <location>
        <begin position="375"/>
        <end position="398"/>
    </location>
</feature>
<feature type="transmembrane region" description="Helical" evidence="8">
    <location>
        <begin position="178"/>
        <end position="197"/>
    </location>
</feature>
<keyword evidence="5 8" id="KW-0812">Transmembrane</keyword>
<dbReference type="Gene3D" id="1.20.1250.20">
    <property type="entry name" value="MFS general substrate transporter like domains"/>
    <property type="match status" value="1"/>
</dbReference>
<feature type="transmembrane region" description="Helical" evidence="8">
    <location>
        <begin position="262"/>
        <end position="283"/>
    </location>
</feature>
<dbReference type="AlphaFoldDB" id="E8WYT6"/>
<feature type="transmembrane region" description="Helical" evidence="8">
    <location>
        <begin position="114"/>
        <end position="136"/>
    </location>
</feature>
<dbReference type="STRING" id="1198114.AciX9_1724"/>
<evidence type="ECO:0000256" key="1">
    <source>
        <dbReference type="ARBA" id="ARBA00004651"/>
    </source>
</evidence>
<feature type="transmembrane region" description="Helical" evidence="8">
    <location>
        <begin position="314"/>
        <end position="336"/>
    </location>
</feature>
<dbReference type="PROSITE" id="PS50850">
    <property type="entry name" value="MFS"/>
    <property type="match status" value="1"/>
</dbReference>
<dbReference type="HOGENOM" id="CLU_001265_19_3_0"/>
<dbReference type="PaxDb" id="1198114-AciX9_1724"/>
<sequence>MASISRVVSPLEEKTELRGGAGQLLAVFLCGTLAFLDLYCVQPLLPLLSRVMHASESAVGLTISAATLGVAVSAMLLAVFGERLDRKRTIVISMTALALSTLMTSTAHNLVQLAMWRLLEGLLTPGIFIITIAYVTEEWPALQVPRAMSVYVAGTVFGGFVGRVSGGLLGGRVGWRPVFVLLGVLGLCGAAATQWLLRPATMRRVAKKAESIWTPVMRNLRSTRLLATFAIGFCMLFTLVSVFSYITFYLTEAPFLLSTDAISWLFSVYLFGLVATLIAGTVLAKVGLRAGMLAAVGCCLVGVGLTLIHLLPVVALGLAVASSGVFVAQVCANSFLRDAAPAGGRVSAAGMYICSYYIGGTVGGVLPGLVWRMAGWPGCAGLTCGFLVIAGVTAFFGWREKNGWAEPVPV</sequence>
<keyword evidence="4" id="KW-1003">Cell membrane</keyword>
<dbReference type="PANTHER" id="PTHR43271:SF2">
    <property type="entry name" value="BLL2771 PROTEIN"/>
    <property type="match status" value="1"/>
</dbReference>
<keyword evidence="6 8" id="KW-1133">Transmembrane helix</keyword>